<feature type="compositionally biased region" description="Low complexity" evidence="1">
    <location>
        <begin position="1"/>
        <end position="68"/>
    </location>
</feature>
<accession>A0A0N1P172</accession>
<feature type="region of interest" description="Disordered" evidence="1">
    <location>
        <begin position="1"/>
        <end position="96"/>
    </location>
</feature>
<protein>
    <submittedName>
        <fullName evidence="2">Uncharacterized protein</fullName>
    </submittedName>
</protein>
<dbReference type="RefSeq" id="XP_018001659.1">
    <property type="nucleotide sequence ID" value="XM_018149597.1"/>
</dbReference>
<dbReference type="AlphaFoldDB" id="A0A0N1P172"/>
<dbReference type="VEuPathDB" id="FungiDB:AB675_9091"/>
<reference evidence="2 3" key="1">
    <citation type="submission" date="2015-06" db="EMBL/GenBank/DDBJ databases">
        <title>Draft genome of the ant-associated black yeast Phialophora attae CBS 131958.</title>
        <authorList>
            <person name="Moreno L.F."/>
            <person name="Stielow B.J."/>
            <person name="de Hoog S."/>
            <person name="Vicente V.A."/>
            <person name="Weiss V.A."/>
            <person name="de Vries M."/>
            <person name="Cruz L.M."/>
            <person name="Souza E.M."/>
        </authorList>
    </citation>
    <scope>NUCLEOTIDE SEQUENCE [LARGE SCALE GENOMIC DNA]</scope>
    <source>
        <strain evidence="2 3">CBS 131958</strain>
    </source>
</reference>
<keyword evidence="3" id="KW-1185">Reference proteome</keyword>
<evidence type="ECO:0000256" key="1">
    <source>
        <dbReference type="SAM" id="MobiDB-lite"/>
    </source>
</evidence>
<dbReference type="GeneID" id="28741477"/>
<name>A0A0N1P172_9EURO</name>
<comment type="caution">
    <text evidence="2">The sequence shown here is derived from an EMBL/GenBank/DDBJ whole genome shotgun (WGS) entry which is preliminary data.</text>
</comment>
<dbReference type="Proteomes" id="UP000038010">
    <property type="component" value="Unassembled WGS sequence"/>
</dbReference>
<organism evidence="2 3">
    <name type="scientific">Cyphellophora attinorum</name>
    <dbReference type="NCBI Taxonomy" id="1664694"/>
    <lineage>
        <taxon>Eukaryota</taxon>
        <taxon>Fungi</taxon>
        <taxon>Dikarya</taxon>
        <taxon>Ascomycota</taxon>
        <taxon>Pezizomycotina</taxon>
        <taxon>Eurotiomycetes</taxon>
        <taxon>Chaetothyriomycetidae</taxon>
        <taxon>Chaetothyriales</taxon>
        <taxon>Cyphellophoraceae</taxon>
        <taxon>Cyphellophora</taxon>
    </lineage>
</organism>
<evidence type="ECO:0000313" key="2">
    <source>
        <dbReference type="EMBL" id="KPI41696.1"/>
    </source>
</evidence>
<dbReference type="EMBL" id="LFJN01000009">
    <property type="protein sequence ID" value="KPI41696.1"/>
    <property type="molecule type" value="Genomic_DNA"/>
</dbReference>
<proteinExistence type="predicted"/>
<gene>
    <name evidence="2" type="ORF">AB675_9091</name>
</gene>
<feature type="compositionally biased region" description="Basic residues" evidence="1">
    <location>
        <begin position="71"/>
        <end position="92"/>
    </location>
</feature>
<evidence type="ECO:0000313" key="3">
    <source>
        <dbReference type="Proteomes" id="UP000038010"/>
    </source>
</evidence>
<sequence length="222" mass="24466">MSTSASSSGPSSGQTSSSSPANTISSTTIAKPGEVVTITTATVINTASNPDGTTTTTTTTTTTNNTTPADKKKKKNKENKKRKEKKKNKKKQKIEPRLPQEIINKILYHVVESLEFPAKQRIYTGDQPYPLQVTHPLRDLLTVSKHWKAEIEKCIAERFPSGRFIVAVTQCARRATAISTNIPIVTAIAAHWPYRAAILVSRGVQRGGRVWAHWRGSNMRWG</sequence>